<protein>
    <recommendedName>
        <fullName evidence="11 15">Leucyl/phenylalanyl-tRNA--protein transferase</fullName>
        <ecNumber evidence="10 15">2.3.2.6</ecNumber>
    </recommendedName>
    <alternativeName>
        <fullName evidence="12 15">L/F-transferase</fullName>
    </alternativeName>
    <alternativeName>
        <fullName evidence="13 15">Leucyltransferase</fullName>
    </alternativeName>
    <alternativeName>
        <fullName evidence="14 15">Phenyalanyltransferase</fullName>
    </alternativeName>
</protein>
<dbReference type="Pfam" id="PF03588">
    <property type="entry name" value="Leu_Phe_trans"/>
    <property type="match status" value="1"/>
</dbReference>
<evidence type="ECO:0000256" key="5">
    <source>
        <dbReference type="ARBA" id="ARBA00050607"/>
    </source>
</evidence>
<dbReference type="EC" id="2.3.2.6" evidence="10 15"/>
<keyword evidence="2 15" id="KW-0963">Cytoplasm</keyword>
<dbReference type="FunFam" id="3.40.630.70:FF:000001">
    <property type="entry name" value="Leucyl/phenylalanyl-tRNA--protein transferase"/>
    <property type="match status" value="1"/>
</dbReference>
<evidence type="ECO:0000256" key="3">
    <source>
        <dbReference type="ARBA" id="ARBA00022679"/>
    </source>
</evidence>
<evidence type="ECO:0000256" key="14">
    <source>
        <dbReference type="ARBA" id="ARBA00083640"/>
    </source>
</evidence>
<dbReference type="HAMAP" id="MF_00688">
    <property type="entry name" value="Leu_Phe_trans"/>
    <property type="match status" value="1"/>
</dbReference>
<evidence type="ECO:0000256" key="6">
    <source>
        <dbReference type="ARBA" id="ARBA00050652"/>
    </source>
</evidence>
<evidence type="ECO:0000256" key="1">
    <source>
        <dbReference type="ARBA" id="ARBA00004496"/>
    </source>
</evidence>
<reference evidence="17 18" key="1">
    <citation type="submission" date="2016-11" db="EMBL/GenBank/DDBJ databases">
        <authorList>
            <person name="Jaros S."/>
            <person name="Januszkiewicz K."/>
            <person name="Wedrychowicz H."/>
        </authorList>
    </citation>
    <scope>NUCLEOTIDE SEQUENCE [LARGE SCALE GENOMIC DNA]</scope>
    <source>
        <strain evidence="17 18">DSM 4740</strain>
    </source>
</reference>
<evidence type="ECO:0000256" key="4">
    <source>
        <dbReference type="ARBA" id="ARBA00023315"/>
    </source>
</evidence>
<dbReference type="PANTHER" id="PTHR30098:SF2">
    <property type="entry name" value="LEUCYL_PHENYLALANYL-TRNA--PROTEIN TRANSFERASE"/>
    <property type="match status" value="1"/>
</dbReference>
<proteinExistence type="inferred from homology"/>
<evidence type="ECO:0000256" key="8">
    <source>
        <dbReference type="ARBA" id="ARBA00054043"/>
    </source>
</evidence>
<reference evidence="16 19" key="2">
    <citation type="submission" date="2019-07" db="EMBL/GenBank/DDBJ databases">
        <title>Whole genome shotgun sequence of Halomonas cupida NBRC 102219.</title>
        <authorList>
            <person name="Hosoyama A."/>
            <person name="Uohara A."/>
            <person name="Ohji S."/>
            <person name="Ichikawa N."/>
        </authorList>
    </citation>
    <scope>NUCLEOTIDE SEQUENCE [LARGE SCALE GENOMIC DNA]</scope>
    <source>
        <strain evidence="16 19">NBRC 102219</strain>
    </source>
</reference>
<evidence type="ECO:0000313" key="16">
    <source>
        <dbReference type="EMBL" id="GEN24447.1"/>
    </source>
</evidence>
<evidence type="ECO:0000256" key="10">
    <source>
        <dbReference type="ARBA" id="ARBA00066767"/>
    </source>
</evidence>
<dbReference type="InterPro" id="IPR004616">
    <property type="entry name" value="Leu/Phe-tRNA_Trfase"/>
</dbReference>
<evidence type="ECO:0000256" key="2">
    <source>
        <dbReference type="ARBA" id="ARBA00022490"/>
    </source>
</evidence>
<keyword evidence="4 15" id="KW-0012">Acyltransferase</keyword>
<dbReference type="PANTHER" id="PTHR30098">
    <property type="entry name" value="LEUCYL/PHENYLALANYL-TRNA--PROTEIN TRANSFERASE"/>
    <property type="match status" value="1"/>
</dbReference>
<evidence type="ECO:0000313" key="18">
    <source>
        <dbReference type="Proteomes" id="UP000184123"/>
    </source>
</evidence>
<evidence type="ECO:0000313" key="17">
    <source>
        <dbReference type="EMBL" id="SHL27359.1"/>
    </source>
</evidence>
<evidence type="ECO:0000256" key="15">
    <source>
        <dbReference type="HAMAP-Rule" id="MF_00688"/>
    </source>
</evidence>
<evidence type="ECO:0000256" key="7">
    <source>
        <dbReference type="ARBA" id="ARBA00051538"/>
    </source>
</evidence>
<dbReference type="FunFam" id="3.30.70.3550:FF:000001">
    <property type="entry name" value="Leucyl/phenylalanyl-tRNA--protein transferase"/>
    <property type="match status" value="1"/>
</dbReference>
<dbReference type="AlphaFoldDB" id="A0A1M6ZAF7"/>
<dbReference type="Gene3D" id="3.40.630.70">
    <property type="entry name" value="Leucyl/phenylalanyl-tRNA-protein transferase, C-terminal domain"/>
    <property type="match status" value="1"/>
</dbReference>
<evidence type="ECO:0000256" key="9">
    <source>
        <dbReference type="ARBA" id="ARBA00061535"/>
    </source>
</evidence>
<evidence type="ECO:0000256" key="12">
    <source>
        <dbReference type="ARBA" id="ARBA00077136"/>
    </source>
</evidence>
<dbReference type="Proteomes" id="UP000184123">
    <property type="component" value="Unassembled WGS sequence"/>
</dbReference>
<dbReference type="InterPro" id="IPR042203">
    <property type="entry name" value="Leu/Phe-tRNA_Trfase_C"/>
</dbReference>
<sequence>MLPWLPAFPIQFPPVTDALDDPDGLLAAGGALTPEWLVAAYRRGIFPWYSDDQPVLWWSPDPRMVLFPEQLHVRRSLAKRVRNAGFRVTADHAFERVIENCAATRNYSTGTWITEDMFEAYCRLHHQGVAHSVEVWRGTALVGGLYGVALGPAFFGESMFSLESDASKVALVHLARSMAGSGGKLIDCQMHTPHLASLGARSIARSTFISYLEKWFDGRSDREILTPDWPLAALGESSSNTDR</sequence>
<dbReference type="NCBIfam" id="TIGR00667">
    <property type="entry name" value="aat"/>
    <property type="match status" value="1"/>
</dbReference>
<comment type="catalytic activity">
    <reaction evidence="7 15">
        <text>N-terminal L-lysyl-[protein] + L-leucyl-tRNA(Leu) = N-terminal L-leucyl-L-lysyl-[protein] + tRNA(Leu) + H(+)</text>
        <dbReference type="Rhea" id="RHEA:12340"/>
        <dbReference type="Rhea" id="RHEA-COMP:9613"/>
        <dbReference type="Rhea" id="RHEA-COMP:9622"/>
        <dbReference type="Rhea" id="RHEA-COMP:12670"/>
        <dbReference type="Rhea" id="RHEA-COMP:12671"/>
        <dbReference type="ChEBI" id="CHEBI:15378"/>
        <dbReference type="ChEBI" id="CHEBI:65249"/>
        <dbReference type="ChEBI" id="CHEBI:78442"/>
        <dbReference type="ChEBI" id="CHEBI:78494"/>
        <dbReference type="ChEBI" id="CHEBI:133043"/>
        <dbReference type="EC" id="2.3.2.6"/>
    </reaction>
</comment>
<dbReference type="GO" id="GO:0030163">
    <property type="term" value="P:protein catabolic process"/>
    <property type="evidence" value="ECO:0007669"/>
    <property type="project" value="UniProtKB-UniRule"/>
</dbReference>
<dbReference type="GO" id="GO:0005737">
    <property type="term" value="C:cytoplasm"/>
    <property type="evidence" value="ECO:0007669"/>
    <property type="project" value="UniProtKB-SubCell"/>
</dbReference>
<comment type="subcellular location">
    <subcellularLocation>
        <location evidence="1 15">Cytoplasm</location>
    </subcellularLocation>
</comment>
<dbReference type="EMBL" id="BJXU01000093">
    <property type="protein sequence ID" value="GEN24447.1"/>
    <property type="molecule type" value="Genomic_DNA"/>
</dbReference>
<keyword evidence="19" id="KW-1185">Reference proteome</keyword>
<comment type="catalytic activity">
    <reaction evidence="5 15">
        <text>L-phenylalanyl-tRNA(Phe) + an N-terminal L-alpha-aminoacyl-[protein] = an N-terminal L-phenylalanyl-L-alpha-aminoacyl-[protein] + tRNA(Phe)</text>
        <dbReference type="Rhea" id="RHEA:43632"/>
        <dbReference type="Rhea" id="RHEA-COMP:9668"/>
        <dbReference type="Rhea" id="RHEA-COMP:9699"/>
        <dbReference type="Rhea" id="RHEA-COMP:10636"/>
        <dbReference type="Rhea" id="RHEA-COMP:10637"/>
        <dbReference type="ChEBI" id="CHEBI:78442"/>
        <dbReference type="ChEBI" id="CHEBI:78531"/>
        <dbReference type="ChEBI" id="CHEBI:78597"/>
        <dbReference type="ChEBI" id="CHEBI:83561"/>
        <dbReference type="EC" id="2.3.2.6"/>
    </reaction>
</comment>
<organism evidence="17 18">
    <name type="scientific">Halomonas cupida</name>
    <dbReference type="NCBI Taxonomy" id="44933"/>
    <lineage>
        <taxon>Bacteria</taxon>
        <taxon>Pseudomonadati</taxon>
        <taxon>Pseudomonadota</taxon>
        <taxon>Gammaproteobacteria</taxon>
        <taxon>Oceanospirillales</taxon>
        <taxon>Halomonadaceae</taxon>
        <taxon>Halomonas</taxon>
    </lineage>
</organism>
<dbReference type="GO" id="GO:0008914">
    <property type="term" value="F:leucyl-tRNA--protein transferase activity"/>
    <property type="evidence" value="ECO:0007669"/>
    <property type="project" value="UniProtKB-UniRule"/>
</dbReference>
<comment type="similarity">
    <text evidence="9 15">Belongs to the L/F-transferase family.</text>
</comment>
<dbReference type="RefSeq" id="WP_084541630.1">
    <property type="nucleotide sequence ID" value="NZ_BJXU01000093.1"/>
</dbReference>
<evidence type="ECO:0000256" key="13">
    <source>
        <dbReference type="ARBA" id="ARBA00077165"/>
    </source>
</evidence>
<gene>
    <name evidence="15 16" type="primary">aat</name>
    <name evidence="16" type="ORF">HCU01_23960</name>
    <name evidence="17" type="ORF">SAMN05660971_00026</name>
</gene>
<dbReference type="EMBL" id="FRCA01000001">
    <property type="protein sequence ID" value="SHL27359.1"/>
    <property type="molecule type" value="Genomic_DNA"/>
</dbReference>
<dbReference type="InterPro" id="IPR016181">
    <property type="entry name" value="Acyl_CoA_acyltransferase"/>
</dbReference>
<dbReference type="OrthoDB" id="9790282at2"/>
<dbReference type="STRING" id="44933.SAMN05660971_00026"/>
<dbReference type="Proteomes" id="UP000321726">
    <property type="component" value="Unassembled WGS sequence"/>
</dbReference>
<dbReference type="Gene3D" id="3.30.70.3550">
    <property type="entry name" value="Leucyl/phenylalanyl-tRNA-protein transferase, N-terminal domain"/>
    <property type="match status" value="1"/>
</dbReference>
<comment type="catalytic activity">
    <reaction evidence="6 15">
        <text>N-terminal L-arginyl-[protein] + L-leucyl-tRNA(Leu) = N-terminal L-leucyl-L-arginyl-[protein] + tRNA(Leu) + H(+)</text>
        <dbReference type="Rhea" id="RHEA:50416"/>
        <dbReference type="Rhea" id="RHEA-COMP:9613"/>
        <dbReference type="Rhea" id="RHEA-COMP:9622"/>
        <dbReference type="Rhea" id="RHEA-COMP:12672"/>
        <dbReference type="Rhea" id="RHEA-COMP:12673"/>
        <dbReference type="ChEBI" id="CHEBI:15378"/>
        <dbReference type="ChEBI" id="CHEBI:64719"/>
        <dbReference type="ChEBI" id="CHEBI:78442"/>
        <dbReference type="ChEBI" id="CHEBI:78494"/>
        <dbReference type="ChEBI" id="CHEBI:133044"/>
        <dbReference type="EC" id="2.3.2.6"/>
    </reaction>
</comment>
<comment type="function">
    <text evidence="8 15">Functions in the N-end rule pathway of protein degradation where it conjugates Leu, Phe and, less efficiently, Met from aminoacyl-tRNAs to the N-termini of proteins containing an N-terminal arginine or lysine.</text>
</comment>
<name>A0A1M6ZAF7_9GAMM</name>
<dbReference type="SUPFAM" id="SSF55729">
    <property type="entry name" value="Acyl-CoA N-acyltransferases (Nat)"/>
    <property type="match status" value="1"/>
</dbReference>
<accession>A0A1M6ZAF7</accession>
<keyword evidence="3 15" id="KW-0808">Transferase</keyword>
<dbReference type="InterPro" id="IPR042221">
    <property type="entry name" value="Leu/Phe-tRNA_Trfase_N"/>
</dbReference>
<evidence type="ECO:0000256" key="11">
    <source>
        <dbReference type="ARBA" id="ARBA00074372"/>
    </source>
</evidence>
<evidence type="ECO:0000313" key="19">
    <source>
        <dbReference type="Proteomes" id="UP000321726"/>
    </source>
</evidence>